<dbReference type="RefSeq" id="WP_091651686.1">
    <property type="nucleotide sequence ID" value="NZ_FOVW01000003.1"/>
</dbReference>
<name>A0A1I5E346_9BACT</name>
<feature type="transmembrane region" description="Helical" evidence="1">
    <location>
        <begin position="88"/>
        <end position="106"/>
    </location>
</feature>
<keyword evidence="1" id="KW-0472">Membrane</keyword>
<protein>
    <submittedName>
        <fullName evidence="2">Uncharacterized protein</fullName>
    </submittedName>
</protein>
<organism evidence="2 3">
    <name type="scientific">Algoriphagus ornithinivorans</name>
    <dbReference type="NCBI Taxonomy" id="226506"/>
    <lineage>
        <taxon>Bacteria</taxon>
        <taxon>Pseudomonadati</taxon>
        <taxon>Bacteroidota</taxon>
        <taxon>Cytophagia</taxon>
        <taxon>Cytophagales</taxon>
        <taxon>Cyclobacteriaceae</taxon>
        <taxon>Algoriphagus</taxon>
    </lineage>
</organism>
<feature type="transmembrane region" description="Helical" evidence="1">
    <location>
        <begin position="64"/>
        <end position="82"/>
    </location>
</feature>
<proteinExistence type="predicted"/>
<feature type="transmembrane region" description="Helical" evidence="1">
    <location>
        <begin position="12"/>
        <end position="33"/>
    </location>
</feature>
<keyword evidence="1" id="KW-0812">Transmembrane</keyword>
<evidence type="ECO:0000256" key="1">
    <source>
        <dbReference type="SAM" id="Phobius"/>
    </source>
</evidence>
<reference evidence="3" key="1">
    <citation type="submission" date="2016-10" db="EMBL/GenBank/DDBJ databases">
        <authorList>
            <person name="Varghese N."/>
            <person name="Submissions S."/>
        </authorList>
    </citation>
    <scope>NUCLEOTIDE SEQUENCE [LARGE SCALE GENOMIC DNA]</scope>
    <source>
        <strain evidence="3">DSM 15282</strain>
    </source>
</reference>
<evidence type="ECO:0000313" key="2">
    <source>
        <dbReference type="EMBL" id="SFO05908.1"/>
    </source>
</evidence>
<dbReference type="Proteomes" id="UP000199564">
    <property type="component" value="Unassembled WGS sequence"/>
</dbReference>
<gene>
    <name evidence="2" type="ORF">SAMN04488519_103268</name>
</gene>
<evidence type="ECO:0000313" key="3">
    <source>
        <dbReference type="Proteomes" id="UP000199564"/>
    </source>
</evidence>
<dbReference type="STRING" id="226506.SAMN04488519_103268"/>
<dbReference type="AlphaFoldDB" id="A0A1I5E346"/>
<dbReference type="EMBL" id="FOVW01000003">
    <property type="protein sequence ID" value="SFO05908.1"/>
    <property type="molecule type" value="Genomic_DNA"/>
</dbReference>
<feature type="transmembrane region" description="Helical" evidence="1">
    <location>
        <begin position="39"/>
        <end position="59"/>
    </location>
</feature>
<sequence>MQQNQLKKVLQLLFYSFFFIILIGRISGWIWGFDNEYDGMINLGMFVLIGTAYISAAIAWDSNLYRWIFLICGIYLIVMNFLDFELKSILGIVCILTPLLLSRFSSEKPNQFTEK</sequence>
<keyword evidence="3" id="KW-1185">Reference proteome</keyword>
<keyword evidence="1" id="KW-1133">Transmembrane helix</keyword>
<accession>A0A1I5E346</accession>